<dbReference type="CDD" id="cd04301">
    <property type="entry name" value="NAT_SF"/>
    <property type="match status" value="1"/>
</dbReference>
<protein>
    <submittedName>
        <fullName evidence="3">Uncharacterized protein</fullName>
    </submittedName>
</protein>
<dbReference type="Gene3D" id="3.30.70.260">
    <property type="match status" value="1"/>
</dbReference>
<dbReference type="PROSITE" id="PS51671">
    <property type="entry name" value="ACT"/>
    <property type="match status" value="1"/>
</dbReference>
<name>A0A919SYH5_9ACTN</name>
<reference evidence="3" key="1">
    <citation type="submission" date="2021-03" db="EMBL/GenBank/DDBJ databases">
        <title>Whole genome shotgun sequence of Actinoplanes consettensis NBRC 14913.</title>
        <authorList>
            <person name="Komaki H."/>
            <person name="Tamura T."/>
        </authorList>
    </citation>
    <scope>NUCLEOTIDE SEQUENCE</scope>
    <source>
        <strain evidence="3">NBRC 14913</strain>
    </source>
</reference>
<organism evidence="3 4">
    <name type="scientific">Winogradskya consettensis</name>
    <dbReference type="NCBI Taxonomy" id="113560"/>
    <lineage>
        <taxon>Bacteria</taxon>
        <taxon>Bacillati</taxon>
        <taxon>Actinomycetota</taxon>
        <taxon>Actinomycetes</taxon>
        <taxon>Micromonosporales</taxon>
        <taxon>Micromonosporaceae</taxon>
        <taxon>Winogradskya</taxon>
    </lineage>
</organism>
<dbReference type="Proteomes" id="UP000680865">
    <property type="component" value="Unassembled WGS sequence"/>
</dbReference>
<dbReference type="GO" id="GO:0016747">
    <property type="term" value="F:acyltransferase activity, transferring groups other than amino-acyl groups"/>
    <property type="evidence" value="ECO:0007669"/>
    <property type="project" value="InterPro"/>
</dbReference>
<dbReference type="AlphaFoldDB" id="A0A919SYH5"/>
<dbReference type="InterPro" id="IPR016181">
    <property type="entry name" value="Acyl_CoA_acyltransferase"/>
</dbReference>
<evidence type="ECO:0000259" key="2">
    <source>
        <dbReference type="PROSITE" id="PS51671"/>
    </source>
</evidence>
<dbReference type="PROSITE" id="PS51186">
    <property type="entry name" value="GNAT"/>
    <property type="match status" value="1"/>
</dbReference>
<dbReference type="SUPFAM" id="SSF55729">
    <property type="entry name" value="Acyl-CoA N-acyltransferases (Nat)"/>
    <property type="match status" value="1"/>
</dbReference>
<feature type="domain" description="ACT" evidence="2">
    <location>
        <begin position="5"/>
        <end position="79"/>
    </location>
</feature>
<evidence type="ECO:0000313" key="4">
    <source>
        <dbReference type="Proteomes" id="UP000680865"/>
    </source>
</evidence>
<evidence type="ECO:0000259" key="1">
    <source>
        <dbReference type="PROSITE" id="PS51186"/>
    </source>
</evidence>
<dbReference type="InterPro" id="IPR045865">
    <property type="entry name" value="ACT-like_dom_sf"/>
</dbReference>
<dbReference type="Pfam" id="PF00583">
    <property type="entry name" value="Acetyltransf_1"/>
    <property type="match status" value="1"/>
</dbReference>
<comment type="caution">
    <text evidence="3">The sequence shown here is derived from an EMBL/GenBank/DDBJ whole genome shotgun (WGS) entry which is preliminary data.</text>
</comment>
<gene>
    <name evidence="3" type="ORF">Aco04nite_71990</name>
</gene>
<dbReference type="InterPro" id="IPR002912">
    <property type="entry name" value="ACT_dom"/>
</dbReference>
<dbReference type="EMBL" id="BOQP01000043">
    <property type="protein sequence ID" value="GIM80675.1"/>
    <property type="molecule type" value="Genomic_DNA"/>
</dbReference>
<feature type="domain" description="N-acetyltransferase" evidence="1">
    <location>
        <begin position="189"/>
        <end position="347"/>
    </location>
</feature>
<dbReference type="InterPro" id="IPR000182">
    <property type="entry name" value="GNAT_dom"/>
</dbReference>
<dbReference type="SUPFAM" id="SSF55021">
    <property type="entry name" value="ACT-like"/>
    <property type="match status" value="1"/>
</dbReference>
<proteinExistence type="predicted"/>
<evidence type="ECO:0000313" key="3">
    <source>
        <dbReference type="EMBL" id="GIM80675.1"/>
    </source>
</evidence>
<dbReference type="Gene3D" id="3.40.630.30">
    <property type="match status" value="1"/>
</dbReference>
<dbReference type="RefSeq" id="WP_213001639.1">
    <property type="nucleotide sequence ID" value="NZ_BAAATW010000001.1"/>
</dbReference>
<keyword evidence="4" id="KW-1185">Reference proteome</keyword>
<sequence>MALWRIRATVDDRPGYLSVLTASLALRSVNILAVQVHTTEEGAVDDFLVDAPDTMSEHELQAAIARGRGREAFVTRAEAQGLADQPTRALALAGRLVHDPDSLGETLVALLDAAEVRWRPAGTVVLHGYDEQHMTLIDPAGGTYEVIRPAPAFTPAEYARAQALVEVGSAVLRRGAEQATLLLPDGSELLIREATADDLDGVRRLHADSSDQSRQRRYLTGLTVPADARLRRLLEPATGLTLLAMHLDPATGEERVAAMANLLTEGDLGETALLVGDDWQRRGIGTALLRRVLAWARRADLEAIVAHIAADNVAALRTLRRFGAAQGDRDGNLLSVTLPVTERHPATRTTRATSG</sequence>
<accession>A0A919SYH5</accession>
<dbReference type="CDD" id="cd02116">
    <property type="entry name" value="ACT"/>
    <property type="match status" value="1"/>
</dbReference>